<accession>A0A3S0ZSH4</accession>
<reference evidence="1 2" key="1">
    <citation type="submission" date="2019-01" db="EMBL/GenBank/DDBJ databases">
        <title>A draft genome assembly of the solar-powered sea slug Elysia chlorotica.</title>
        <authorList>
            <person name="Cai H."/>
            <person name="Li Q."/>
            <person name="Fang X."/>
            <person name="Li J."/>
            <person name="Curtis N.E."/>
            <person name="Altenburger A."/>
            <person name="Shibata T."/>
            <person name="Feng M."/>
            <person name="Maeda T."/>
            <person name="Schwartz J.A."/>
            <person name="Shigenobu S."/>
            <person name="Lundholm N."/>
            <person name="Nishiyama T."/>
            <person name="Yang H."/>
            <person name="Hasebe M."/>
            <person name="Li S."/>
            <person name="Pierce S.K."/>
            <person name="Wang J."/>
        </authorList>
    </citation>
    <scope>NUCLEOTIDE SEQUENCE [LARGE SCALE GENOMIC DNA]</scope>
    <source>
        <strain evidence="1">EC2010</strain>
        <tissue evidence="1">Whole organism of an adult</tissue>
    </source>
</reference>
<dbReference type="OrthoDB" id="6155553at2759"/>
<keyword evidence="2" id="KW-1185">Reference proteome</keyword>
<dbReference type="Proteomes" id="UP000271974">
    <property type="component" value="Unassembled WGS sequence"/>
</dbReference>
<proteinExistence type="predicted"/>
<gene>
    <name evidence="1" type="ORF">EGW08_018069</name>
</gene>
<dbReference type="EMBL" id="RQTK01000858">
    <property type="protein sequence ID" value="RUS74180.1"/>
    <property type="molecule type" value="Genomic_DNA"/>
</dbReference>
<protein>
    <submittedName>
        <fullName evidence="1">Uncharacterized protein</fullName>
    </submittedName>
</protein>
<name>A0A3S0ZSH4_ELYCH</name>
<evidence type="ECO:0000313" key="2">
    <source>
        <dbReference type="Proteomes" id="UP000271974"/>
    </source>
</evidence>
<organism evidence="1 2">
    <name type="scientific">Elysia chlorotica</name>
    <name type="common">Eastern emerald elysia</name>
    <name type="synonym">Sea slug</name>
    <dbReference type="NCBI Taxonomy" id="188477"/>
    <lineage>
        <taxon>Eukaryota</taxon>
        <taxon>Metazoa</taxon>
        <taxon>Spiralia</taxon>
        <taxon>Lophotrochozoa</taxon>
        <taxon>Mollusca</taxon>
        <taxon>Gastropoda</taxon>
        <taxon>Heterobranchia</taxon>
        <taxon>Euthyneura</taxon>
        <taxon>Panpulmonata</taxon>
        <taxon>Sacoglossa</taxon>
        <taxon>Placobranchoidea</taxon>
        <taxon>Plakobranchidae</taxon>
        <taxon>Elysia</taxon>
    </lineage>
</organism>
<comment type="caution">
    <text evidence="1">The sequence shown here is derived from an EMBL/GenBank/DDBJ whole genome shotgun (WGS) entry which is preliminary data.</text>
</comment>
<dbReference type="AlphaFoldDB" id="A0A3S0ZSH4"/>
<evidence type="ECO:0000313" key="1">
    <source>
        <dbReference type="EMBL" id="RUS74180.1"/>
    </source>
</evidence>
<sequence>MGNQSSAGGHAKIEKCQAVIAEAEMNTILIPAIILPQIGAVQHIHLGLVNSVEEEIERLVHKYDLKVPVDECQLVIVESDGKRTVMEPGLEVEHYVHKLTQSSHILHLDHIGPESPNAHVPELSKLGVALK</sequence>